<dbReference type="CDD" id="cd05274">
    <property type="entry name" value="KR_FAS_SDR_x"/>
    <property type="match status" value="1"/>
</dbReference>
<feature type="domain" description="PKS/mFAS DH" evidence="13">
    <location>
        <begin position="1428"/>
        <end position="1739"/>
    </location>
</feature>
<dbReference type="Pfam" id="PF14765">
    <property type="entry name" value="PS-DH"/>
    <property type="match status" value="1"/>
</dbReference>
<dbReference type="InterPro" id="IPR036736">
    <property type="entry name" value="ACP-like_sf"/>
</dbReference>
<dbReference type="EMBL" id="WOWK01000088">
    <property type="protein sequence ID" value="KAF0319966.1"/>
    <property type="molecule type" value="Genomic_DNA"/>
</dbReference>
<feature type="region of interest" description="Disordered" evidence="10">
    <location>
        <begin position="158"/>
        <end position="237"/>
    </location>
</feature>
<organism evidence="14 15">
    <name type="scientific">Colletotrichum asianum</name>
    <dbReference type="NCBI Taxonomy" id="702518"/>
    <lineage>
        <taxon>Eukaryota</taxon>
        <taxon>Fungi</taxon>
        <taxon>Dikarya</taxon>
        <taxon>Ascomycota</taxon>
        <taxon>Pezizomycotina</taxon>
        <taxon>Sordariomycetes</taxon>
        <taxon>Hypocreomycetidae</taxon>
        <taxon>Glomerellales</taxon>
        <taxon>Glomerellaceae</taxon>
        <taxon>Colletotrichum</taxon>
        <taxon>Colletotrichum gloeosporioides species complex</taxon>
    </lineage>
</organism>
<dbReference type="SMART" id="SM00826">
    <property type="entry name" value="PKS_DH"/>
    <property type="match status" value="1"/>
</dbReference>
<dbReference type="InterPro" id="IPR014030">
    <property type="entry name" value="Ketoacyl_synth_N"/>
</dbReference>
<dbReference type="GO" id="GO:0006633">
    <property type="term" value="P:fatty acid biosynthetic process"/>
    <property type="evidence" value="ECO:0007669"/>
    <property type="project" value="InterPro"/>
</dbReference>
<dbReference type="Gene3D" id="3.40.366.10">
    <property type="entry name" value="Malonyl-Coenzyme A Acyl Carrier Protein, domain 2"/>
    <property type="match status" value="1"/>
</dbReference>
<dbReference type="GO" id="GO:0000981">
    <property type="term" value="F:DNA-binding transcription factor activity, RNA polymerase II-specific"/>
    <property type="evidence" value="ECO:0007669"/>
    <property type="project" value="InterPro"/>
</dbReference>
<dbReference type="InterPro" id="IPR014031">
    <property type="entry name" value="Ketoacyl_synth_C"/>
</dbReference>
<dbReference type="InterPro" id="IPR049551">
    <property type="entry name" value="PKS_DH_C"/>
</dbReference>
<dbReference type="InterPro" id="IPR020806">
    <property type="entry name" value="PKS_PP-bd"/>
</dbReference>
<keyword evidence="1" id="KW-0596">Phosphopantetheine</keyword>
<dbReference type="Proteomes" id="UP000434172">
    <property type="component" value="Unassembled WGS sequence"/>
</dbReference>
<evidence type="ECO:0000256" key="2">
    <source>
        <dbReference type="ARBA" id="ARBA00022553"/>
    </source>
</evidence>
<reference evidence="14 15" key="1">
    <citation type="submission" date="2019-12" db="EMBL/GenBank/DDBJ databases">
        <title>A genome sequence resource for the geographically widespread anthracnose pathogen Colletotrichum asianum.</title>
        <authorList>
            <person name="Meng Y."/>
        </authorList>
    </citation>
    <scope>NUCLEOTIDE SEQUENCE [LARGE SCALE GENOMIC DNA]</scope>
    <source>
        <strain evidence="14 15">ICMP 18580</strain>
    </source>
</reference>
<dbReference type="SUPFAM" id="SSF53901">
    <property type="entry name" value="Thiolase-like"/>
    <property type="match status" value="1"/>
</dbReference>
<dbReference type="Gene3D" id="3.40.50.150">
    <property type="entry name" value="Vaccinia Virus protein VP39"/>
    <property type="match status" value="1"/>
</dbReference>
<evidence type="ECO:0000256" key="3">
    <source>
        <dbReference type="ARBA" id="ARBA00022603"/>
    </source>
</evidence>
<evidence type="ECO:0000313" key="15">
    <source>
        <dbReference type="Proteomes" id="UP000434172"/>
    </source>
</evidence>
<dbReference type="SMART" id="SM00823">
    <property type="entry name" value="PKS_PP"/>
    <property type="match status" value="1"/>
</dbReference>
<evidence type="ECO:0000256" key="9">
    <source>
        <dbReference type="PROSITE-ProRule" id="PRU01363"/>
    </source>
</evidence>
<keyword evidence="2" id="KW-0597">Phosphoprotein</keyword>
<keyword evidence="8" id="KW-0511">Multifunctional enzyme</keyword>
<dbReference type="InterPro" id="IPR016036">
    <property type="entry name" value="Malonyl_transacylase_ACP-bd"/>
</dbReference>
<dbReference type="Gene3D" id="3.10.129.110">
    <property type="entry name" value="Polyketide synthase dehydratase"/>
    <property type="match status" value="1"/>
</dbReference>
<evidence type="ECO:0000256" key="10">
    <source>
        <dbReference type="SAM" id="MobiDB-lite"/>
    </source>
</evidence>
<dbReference type="PROSITE" id="PS00463">
    <property type="entry name" value="ZN2_CY6_FUNGAL_1"/>
    <property type="match status" value="1"/>
</dbReference>
<proteinExistence type="predicted"/>
<dbReference type="GO" id="GO:0008168">
    <property type="term" value="F:methyltransferase activity"/>
    <property type="evidence" value="ECO:0007669"/>
    <property type="project" value="UniProtKB-KW"/>
</dbReference>
<dbReference type="InterPro" id="IPR049900">
    <property type="entry name" value="PKS_mFAS_DH"/>
</dbReference>
<evidence type="ECO:0000256" key="8">
    <source>
        <dbReference type="ARBA" id="ARBA00023268"/>
    </source>
</evidence>
<dbReference type="Gene3D" id="3.40.47.10">
    <property type="match status" value="1"/>
</dbReference>
<dbReference type="GO" id="GO:0004315">
    <property type="term" value="F:3-oxoacyl-[acyl-carrier-protein] synthase activity"/>
    <property type="evidence" value="ECO:0007669"/>
    <property type="project" value="InterPro"/>
</dbReference>
<dbReference type="InterPro" id="IPR013968">
    <property type="entry name" value="PKS_KR"/>
</dbReference>
<keyword evidence="5" id="KW-0677">Repeat</keyword>
<dbReference type="InterPro" id="IPR001138">
    <property type="entry name" value="Zn2Cys6_DnaBD"/>
</dbReference>
<dbReference type="InterPro" id="IPR014043">
    <property type="entry name" value="Acyl_transferase_dom"/>
</dbReference>
<dbReference type="PANTHER" id="PTHR43775">
    <property type="entry name" value="FATTY ACID SYNTHASE"/>
    <property type="match status" value="1"/>
</dbReference>
<evidence type="ECO:0000256" key="5">
    <source>
        <dbReference type="ARBA" id="ARBA00022737"/>
    </source>
</evidence>
<dbReference type="PANTHER" id="PTHR43775:SF20">
    <property type="entry name" value="HYBRID PKS-NRPS SYNTHETASE APDA"/>
    <property type="match status" value="1"/>
</dbReference>
<dbReference type="InterPro" id="IPR016035">
    <property type="entry name" value="Acyl_Trfase/lysoPLipase"/>
</dbReference>
<dbReference type="InterPro" id="IPR049552">
    <property type="entry name" value="PKS_DH_N"/>
</dbReference>
<feature type="active site" description="Proton donor; for dehydratase activity" evidence="9">
    <location>
        <position position="1641"/>
    </location>
</feature>
<gene>
    <name evidence="14" type="ORF">GQ607_012734</name>
</gene>
<dbReference type="InterPro" id="IPR054514">
    <property type="entry name" value="RhiE-like_linker"/>
</dbReference>
<evidence type="ECO:0000259" key="13">
    <source>
        <dbReference type="PROSITE" id="PS52019"/>
    </source>
</evidence>
<evidence type="ECO:0000259" key="11">
    <source>
        <dbReference type="PROSITE" id="PS50075"/>
    </source>
</evidence>
<dbReference type="Gene3D" id="3.30.70.3290">
    <property type="match status" value="1"/>
</dbReference>
<dbReference type="FunFam" id="3.40.47.10:FF:000019">
    <property type="entry name" value="Polyketide synthase type I"/>
    <property type="match status" value="1"/>
</dbReference>
<feature type="domain" description="Ketosynthase family 3 (KS3)" evidence="12">
    <location>
        <begin position="474"/>
        <end position="912"/>
    </location>
</feature>
<feature type="domain" description="Carrier" evidence="11">
    <location>
        <begin position="2860"/>
        <end position="2937"/>
    </location>
</feature>
<dbReference type="SUPFAM" id="SSF51735">
    <property type="entry name" value="NAD(P)-binding Rossmann-fold domains"/>
    <property type="match status" value="2"/>
</dbReference>
<dbReference type="OrthoDB" id="329835at2759"/>
<feature type="region of interest" description="Disordered" evidence="10">
    <location>
        <begin position="256"/>
        <end position="280"/>
    </location>
</feature>
<dbReference type="PROSITE" id="PS52004">
    <property type="entry name" value="KS3_2"/>
    <property type="match status" value="1"/>
</dbReference>
<dbReference type="Pfam" id="PF08659">
    <property type="entry name" value="KR"/>
    <property type="match status" value="1"/>
</dbReference>
<dbReference type="InterPro" id="IPR020807">
    <property type="entry name" value="PKS_DH"/>
</dbReference>
<dbReference type="Pfam" id="PF00109">
    <property type="entry name" value="ketoacyl-synt"/>
    <property type="match status" value="1"/>
</dbReference>
<dbReference type="Pfam" id="PF00698">
    <property type="entry name" value="Acyl_transf_1"/>
    <property type="match status" value="1"/>
</dbReference>
<dbReference type="Pfam" id="PF21089">
    <property type="entry name" value="PKS_DH_N"/>
    <property type="match status" value="1"/>
</dbReference>
<evidence type="ECO:0000259" key="12">
    <source>
        <dbReference type="PROSITE" id="PS52004"/>
    </source>
</evidence>
<feature type="region of interest" description="C-terminal hotdog fold" evidence="9">
    <location>
        <begin position="1582"/>
        <end position="1739"/>
    </location>
</feature>
<dbReference type="Pfam" id="PF02801">
    <property type="entry name" value="Ketoacyl-synt_C"/>
    <property type="match status" value="1"/>
</dbReference>
<dbReference type="InterPro" id="IPR016039">
    <property type="entry name" value="Thiolase-like"/>
</dbReference>
<dbReference type="CDD" id="cd00833">
    <property type="entry name" value="PKS"/>
    <property type="match status" value="1"/>
</dbReference>
<keyword evidence="15" id="KW-1185">Reference proteome</keyword>
<dbReference type="SMART" id="SM00825">
    <property type="entry name" value="PKS_KS"/>
    <property type="match status" value="1"/>
</dbReference>
<feature type="compositionally biased region" description="Polar residues" evidence="10">
    <location>
        <begin position="161"/>
        <end position="172"/>
    </location>
</feature>
<dbReference type="SUPFAM" id="SSF55048">
    <property type="entry name" value="Probable ACP-binding domain of malonyl-CoA ACP transacylase"/>
    <property type="match status" value="1"/>
</dbReference>
<dbReference type="InterPro" id="IPR006162">
    <property type="entry name" value="Ppantetheine_attach_site"/>
</dbReference>
<dbReference type="SUPFAM" id="SSF47336">
    <property type="entry name" value="ACP-like"/>
    <property type="match status" value="1"/>
</dbReference>
<dbReference type="Gene3D" id="3.40.50.720">
    <property type="entry name" value="NAD(P)-binding Rossmann-like Domain"/>
    <property type="match status" value="2"/>
</dbReference>
<keyword evidence="7" id="KW-0539">Nucleus</keyword>
<feature type="active site" description="Proton acceptor; for dehydratase activity" evidence="9">
    <location>
        <position position="1460"/>
    </location>
</feature>
<dbReference type="CDD" id="cd00067">
    <property type="entry name" value="GAL4"/>
    <property type="match status" value="1"/>
</dbReference>
<dbReference type="GO" id="GO:0032259">
    <property type="term" value="P:methylation"/>
    <property type="evidence" value="ECO:0007669"/>
    <property type="project" value="UniProtKB-KW"/>
</dbReference>
<dbReference type="PROSITE" id="PS00606">
    <property type="entry name" value="KS3_1"/>
    <property type="match status" value="1"/>
</dbReference>
<comment type="caution">
    <text evidence="14">The sequence shown here is derived from an EMBL/GenBank/DDBJ whole genome shotgun (WGS) entry which is preliminary data.</text>
</comment>
<evidence type="ECO:0008006" key="16">
    <source>
        <dbReference type="Google" id="ProtNLM"/>
    </source>
</evidence>
<dbReference type="InterPro" id="IPR018201">
    <property type="entry name" value="Ketoacyl_synth_AS"/>
</dbReference>
<dbReference type="InterPro" id="IPR042104">
    <property type="entry name" value="PKS_dehydratase_sf"/>
</dbReference>
<sequence>MAVTMADGPNRKACDRCHTQKLSCKRVGDEACERCVRLKTQCKSSPSLRYRKQHHQQSTGDILRRSIPSPKRQRSNSGSHVVQPDLSIVKTQAGDSITGNPGFGDHAVSPEAMLDIVDFDFAFGQPSLYPNPAPNQPLPPPFHGGMEDLMAGDSISHAWSPPQSATSESAFTSPVAPQPDPANHVYLGSPGPFRQSVRPGQQLDITPERRQRRRAKQRTRQISLRPAAGGPGPSAEEWMPRIINVNSRLFELSSSLPHQAEASDEPSRYSMASSPEEGSAMMTPFPVDEMFKLSRHFAEILAEMAPIEDASPASDMERHQPSKGLDSLADPATCLFILSTYVRLLDMYQKVFSCIHFQLGHLQPASLFQSWKLPGVTVGSFAVDSTPSLQMSLTIQLAEEFLLQMRRAASSLDPTLRSAESPAGRTLDATSMFSGVVDVSFQALKRQEESLGQELKDLQIPLTAMSTSYKIPKSEPIAIVGTGCRFAGDVNSPSQLWNLLSKPKDLTQKVPANRFNVEGFYHPDGEYHGATNATQGYFLEQDHRVWDAGFFNITPKEAEAIDPQQRIVLEVVYEAMESAGYTLSQYAGRKVAVYAGLMTADYDSLCQRDDITASQYFATGNSRAILSNRISYFFNFRGPSMTIDTACSSSLVALHQAVLSLRSGECEMACVAGANMMITPEQFITESSLHMLSPTGRSRMWDVGADGYARGEGFAALFIKPLSQALKDGDAIISIVRETGVNSDGRTQGITMPNPLAQAELIKDTYRRSGLDSQSPADRCQYFEAHGTGTQAGDPREAQAIATAFFGNEPSTVADSDDKKLVVGSIKTVIGHTEGAAGLAGLLKVVHSMHNKSIPPNLHLETLNPSVRPFFGHLRIATELIPWPQAPAGQPLRGSVNSFGFGGTNSHAIIERYEPSIHNEVAKRFDQSVKLPTTKLSIAHDDSKPSVGLPLVLSAKSQKSLVAVVRSAREFMVGSQTPADEVAYNLYTRRSALTYRVSVSGDSRDAVIAGLDNLLSKAGSSTNPELGVRAKLDGNKPKILGIFTGQGAQWSGMGRKLFHSNSVYRSAIEKLEDVLKTCPHPPTWSLIQELIHQEDASRINIAALSQPLCTAVQIALIDLLASLGVSFHTVIGHSSGEIAAAYAAGVLSARDAMLISYYRGMSAHLAGGKNGQKGMMMAVGMTRAEATALCERDDIKGRIWVAASNAPTSVTLSGDIDAVKALQAELSAENKFARLLVVDTAYHSAHMEKPAAEYMQGLAACGIAPKQGNGTVWVSSVYADGTDPGADELKASYWKDNMVKAVSFYEAIDLALSSQGPFDCAVEVGPHPALKGPVQQTVKAATGGALSYAGLLDRKKDDRHAFAEFLGFTWCYFGPEAIGWKALVSNSTQTGLLSSKIELPSYPWDHSQMHYRESRIAHQYHFREQGPHELLGVRTRDDTEFELRWRNILKLETIPWIQHHKFQGQALLPASAYCVLALDAAKAVLNGRPASVVELTDLEFMSGISLESNTYGMEILVALSIQPPATKGRLAGKVIDGTFTITSCYADGVAPMQKNFTGNLRIYLGEPSEGALPERDPARAETLPADTDAFYQMMSEIGLDYTGPFRALEGIDRRYNFCTATLKKFHDSDTTGLGVSPATLDSCFHSVFAACASPGDKSLWTSFLPRSIEKIRFNLALCDGKPADGASLVVDSIITQEIPRTKTATTKFVGDMSIFNTRGEMEIQVEGLMVASFANSKPEDDKELYLHTVMDLDPEHEIVTADISKEDVATERILLESCERVARFYIQDEAAIKEMGAPPTFFTPPTSPLVPKAAGSEAQPSPWKYDTQESLEAFILQSPFYHALEFIRMLGENIPDVLPAMISTIIQEAKQLHRFRSHVSRVVSQIAHRYPRMRVLGLTDPEAGLSEHIIGGLKGSFVSYTIGTETEKNLLARLSGPEAIKKKIDTDHLKLLESEDNSALQPFDLVVLNTSVVKGIEQRDRLKQVQSLMKPGAFLILIHESMSPLRDRLRRAFGVRAQVNAPLTPPEWPDLLDECGFVRAAKKAEQFFAPDFSLIVRQAESEIKQVALNPFNGSLPKVAGHTLIIGAGSNSADLAAEVHQKLIPACSMVDIVADFDSLQPAYFNEVSNVIFLADLDEPMMSTMTSERLDLLRALMAPEKVVLWVTMNSRAGNPEHAATYGFSRSMLAEIPSLKLQMLDLDSRRDSVDAVAETFLRLSMKELRTGGKDGELLWTHENEIFMEQGHRLVPRVIPWKEGNDRVNCPRRLVSSEVNTLESCVEVVSSQSGDGSAVYTANIVEGEILDAIVPDQSVIMVNYSSVEVINFGLKYASHVCIGKDVSTGEQSLAMTKANSSYVTVPNSCVFPLGDRNIEPKTLLSLVLRYLVTFSLEEEMMGQTLLLLEPDTVLLECMKEVFEPKGVNVISCTTTPIKVKTPGERYIHPYASNRELKALFPAGGASIIDFLPEGSELSEAILDCLPENCEYHSRFSLLTSEHVVALGDSMDIEPIWETAIEKALESMTGMKGQMGIPNIDSVSVPALLDQSSSGKPFQVLDWRADRTVQHIAKPLLGTQLLRPYKTYVLVGLTRDMGQSLCNLFYEHGARHLVLASRNPNMNPQWIDDLAAKGCEVRIERLDVTSIESVRAFKERLAAEMPPVAGVINGAMVLDDRVFAQMDENTWQRVMRPKTVGSSNLDEIFCDSDMEFFIMTSSFAAPGGHGGQSNYAAANMYMNGLAANRRLRGLPGSVLNIGVIYGLGLLHRERNDIYAFLEKDGYPPISERDIHHMFLEAIVTGRPVDGQIYDITTGLSRYSTANPDPLHWHRDPRFSHFTVEDDAAAAEEGEGKQSLKETLRGVVDGGVDAVAEVLTEGFARYLETVLGQSEGSVKGEHSVGELGMDSLVAVEVRGWFYKVVERDVSVMKILGSASVAKLCHEVSEGFVSERTKA</sequence>
<dbReference type="InterPro" id="IPR020841">
    <property type="entry name" value="PKS_Beta-ketoAc_synthase_dom"/>
</dbReference>
<dbReference type="SMART" id="SM00822">
    <property type="entry name" value="PKS_KR"/>
    <property type="match status" value="1"/>
</dbReference>
<keyword evidence="6" id="KW-0560">Oxidoreductase</keyword>
<dbReference type="GO" id="GO:0044550">
    <property type="term" value="P:secondary metabolite biosynthetic process"/>
    <property type="evidence" value="ECO:0007669"/>
    <property type="project" value="UniProtKB-ARBA"/>
</dbReference>
<dbReference type="GO" id="GO:0008270">
    <property type="term" value="F:zinc ion binding"/>
    <property type="evidence" value="ECO:0007669"/>
    <property type="project" value="InterPro"/>
</dbReference>
<dbReference type="SMART" id="SM00827">
    <property type="entry name" value="PKS_AT"/>
    <property type="match status" value="1"/>
</dbReference>
<feature type="compositionally biased region" description="Basic residues" evidence="10">
    <location>
        <begin position="210"/>
        <end position="219"/>
    </location>
</feature>
<accession>A0A8H3W0C8</accession>
<evidence type="ECO:0000313" key="14">
    <source>
        <dbReference type="EMBL" id="KAF0319966.1"/>
    </source>
</evidence>
<feature type="region of interest" description="N-terminal hotdog fold" evidence="9">
    <location>
        <begin position="1428"/>
        <end position="1567"/>
    </location>
</feature>
<evidence type="ECO:0000256" key="6">
    <source>
        <dbReference type="ARBA" id="ARBA00023002"/>
    </source>
</evidence>
<evidence type="ECO:0000256" key="4">
    <source>
        <dbReference type="ARBA" id="ARBA00022679"/>
    </source>
</evidence>
<dbReference type="Pfam" id="PF22336">
    <property type="entry name" value="RhiE-like_linker"/>
    <property type="match status" value="1"/>
</dbReference>
<dbReference type="InterPro" id="IPR029063">
    <property type="entry name" value="SAM-dependent_MTases_sf"/>
</dbReference>
<dbReference type="InterPro" id="IPR001227">
    <property type="entry name" value="Ac_transferase_dom_sf"/>
</dbReference>
<protein>
    <recommendedName>
        <fullName evidence="16">Polyketide synthase</fullName>
    </recommendedName>
</protein>
<name>A0A8H3W0C8_9PEZI</name>
<dbReference type="GO" id="GO:0016491">
    <property type="term" value="F:oxidoreductase activity"/>
    <property type="evidence" value="ECO:0007669"/>
    <property type="project" value="UniProtKB-KW"/>
</dbReference>
<dbReference type="PROSITE" id="PS52019">
    <property type="entry name" value="PKS_MFAS_DH"/>
    <property type="match status" value="1"/>
</dbReference>
<dbReference type="InterPro" id="IPR009081">
    <property type="entry name" value="PP-bd_ACP"/>
</dbReference>
<dbReference type="SUPFAM" id="SSF52151">
    <property type="entry name" value="FabD/lysophospholipase-like"/>
    <property type="match status" value="1"/>
</dbReference>
<dbReference type="GO" id="GO:0031177">
    <property type="term" value="F:phosphopantetheine binding"/>
    <property type="evidence" value="ECO:0007669"/>
    <property type="project" value="InterPro"/>
</dbReference>
<dbReference type="PROSITE" id="PS50075">
    <property type="entry name" value="CARRIER"/>
    <property type="match status" value="1"/>
</dbReference>
<dbReference type="GO" id="GO:0004312">
    <property type="term" value="F:fatty acid synthase activity"/>
    <property type="evidence" value="ECO:0007669"/>
    <property type="project" value="TreeGrafter"/>
</dbReference>
<dbReference type="InterPro" id="IPR036291">
    <property type="entry name" value="NAD(P)-bd_dom_sf"/>
</dbReference>
<evidence type="ECO:0000256" key="1">
    <source>
        <dbReference type="ARBA" id="ARBA00022450"/>
    </source>
</evidence>
<keyword evidence="4" id="KW-0808">Transferase</keyword>
<dbReference type="PROSITE" id="PS00012">
    <property type="entry name" value="PHOSPHOPANTETHEINE"/>
    <property type="match status" value="1"/>
</dbReference>
<dbReference type="InterPro" id="IPR050091">
    <property type="entry name" value="PKS_NRPS_Biosynth_Enz"/>
</dbReference>
<evidence type="ECO:0000256" key="7">
    <source>
        <dbReference type="ARBA" id="ARBA00023242"/>
    </source>
</evidence>
<keyword evidence="3" id="KW-0489">Methyltransferase</keyword>
<feature type="region of interest" description="Disordered" evidence="10">
    <location>
        <begin position="46"/>
        <end position="87"/>
    </location>
</feature>
<dbReference type="InterPro" id="IPR057326">
    <property type="entry name" value="KR_dom"/>
</dbReference>